<gene>
    <name evidence="3" type="ORF">CHGG_08091</name>
</gene>
<dbReference type="InterPro" id="IPR011990">
    <property type="entry name" value="TPR-like_helical_dom_sf"/>
</dbReference>
<organism evidence="3 4">
    <name type="scientific">Chaetomium globosum (strain ATCC 6205 / CBS 148.51 / DSM 1962 / NBRC 6347 / NRRL 1970)</name>
    <name type="common">Soil fungus</name>
    <dbReference type="NCBI Taxonomy" id="306901"/>
    <lineage>
        <taxon>Eukaryota</taxon>
        <taxon>Fungi</taxon>
        <taxon>Dikarya</taxon>
        <taxon>Ascomycota</taxon>
        <taxon>Pezizomycotina</taxon>
        <taxon>Sordariomycetes</taxon>
        <taxon>Sordariomycetidae</taxon>
        <taxon>Sordariales</taxon>
        <taxon>Chaetomiaceae</taxon>
        <taxon>Chaetomium</taxon>
    </lineage>
</organism>
<dbReference type="SUPFAM" id="SSF48452">
    <property type="entry name" value="TPR-like"/>
    <property type="match status" value="3"/>
</dbReference>
<dbReference type="HOGENOM" id="CLU_000288_125_8_1"/>
<dbReference type="PANTHER" id="PTHR46082">
    <property type="entry name" value="ATP/GTP-BINDING PROTEIN-RELATED"/>
    <property type="match status" value="1"/>
</dbReference>
<dbReference type="GeneID" id="4394566"/>
<evidence type="ECO:0000256" key="2">
    <source>
        <dbReference type="SAM" id="MobiDB-lite"/>
    </source>
</evidence>
<evidence type="ECO:0000313" key="3">
    <source>
        <dbReference type="EMBL" id="EAQ86838.1"/>
    </source>
</evidence>
<dbReference type="InParanoid" id="Q2GVB3"/>
<feature type="repeat" description="TPR" evidence="1">
    <location>
        <begin position="570"/>
        <end position="603"/>
    </location>
</feature>
<dbReference type="AlphaFoldDB" id="Q2GVB3"/>
<dbReference type="PANTHER" id="PTHR46082:SF11">
    <property type="entry name" value="AAA+ ATPASE DOMAIN-CONTAINING PROTEIN-RELATED"/>
    <property type="match status" value="1"/>
</dbReference>
<dbReference type="RefSeq" id="XP_001225747.1">
    <property type="nucleotide sequence ID" value="XM_001225746.1"/>
</dbReference>
<dbReference type="SUPFAM" id="SSF52540">
    <property type="entry name" value="P-loop containing nucleoside triphosphate hydrolases"/>
    <property type="match status" value="1"/>
</dbReference>
<dbReference type="InterPro" id="IPR053137">
    <property type="entry name" value="NLR-like"/>
</dbReference>
<feature type="repeat" description="TPR" evidence="1">
    <location>
        <begin position="528"/>
        <end position="561"/>
    </location>
</feature>
<dbReference type="Pfam" id="PF13424">
    <property type="entry name" value="TPR_12"/>
    <property type="match status" value="3"/>
</dbReference>
<feature type="compositionally biased region" description="Basic and acidic residues" evidence="2">
    <location>
        <begin position="314"/>
        <end position="326"/>
    </location>
</feature>
<keyword evidence="4" id="KW-1185">Reference proteome</keyword>
<dbReference type="OrthoDB" id="427518at2759"/>
<protein>
    <recommendedName>
        <fullName evidence="5">NB-ARC domain-containing protein</fullName>
    </recommendedName>
</protein>
<dbReference type="Proteomes" id="UP000001056">
    <property type="component" value="Unassembled WGS sequence"/>
</dbReference>
<evidence type="ECO:0000256" key="1">
    <source>
        <dbReference type="PROSITE-ProRule" id="PRU00339"/>
    </source>
</evidence>
<dbReference type="STRING" id="306901.Q2GVB3"/>
<dbReference type="PROSITE" id="PS50005">
    <property type="entry name" value="TPR"/>
    <property type="match status" value="2"/>
</dbReference>
<dbReference type="InterPro" id="IPR019734">
    <property type="entry name" value="TPR_rpt"/>
</dbReference>
<keyword evidence="1" id="KW-0802">TPR repeat</keyword>
<dbReference type="SMART" id="SM00028">
    <property type="entry name" value="TPR"/>
    <property type="match status" value="4"/>
</dbReference>
<feature type="region of interest" description="Disordered" evidence="2">
    <location>
        <begin position="293"/>
        <end position="326"/>
    </location>
</feature>
<evidence type="ECO:0000313" key="4">
    <source>
        <dbReference type="Proteomes" id="UP000001056"/>
    </source>
</evidence>
<dbReference type="EMBL" id="CH408033">
    <property type="protein sequence ID" value="EAQ86838.1"/>
    <property type="molecule type" value="Genomic_DNA"/>
</dbReference>
<dbReference type="OMA" id="THVELAQ"/>
<name>Q2GVB3_CHAGB</name>
<dbReference type="Gene3D" id="1.25.40.10">
    <property type="entry name" value="Tetratricopeptide repeat domain"/>
    <property type="match status" value="2"/>
</dbReference>
<sequence>MSQDERSIRGCRLTRDIRKTQIALDYAYRRCYEDPDCSVFWVHADNGASFTEDYRSIARKLGLPESLSGKDLLMGVRAGIEANRHWLLVIDNADNLQLFGVRNALRTGSQDQTVDTTLNLSEFVPRGPVGTVLWISRDKGIESIVGVQRAIEVAHMAEDEGMELLKAAGGLGDNMLEGAAELLAELDCHPLALSQAAAFMRRMFMTIKEYLSRLASREKRWSVLQNSAYDPYRRQGLTNNPLKTWDISVAQLRQENEVAFDMLHILAFLDNQDILFEILYQAATLRSRWITNDRKNNKDDNKNEDANGDDGEHESERSNEDDSKGETEEEALLAIARLQELSFLHACAAESKGRTYKMNKLVQEVILYTLTNEDRRKDQVRYLRLALQILGDLFPNHGLEHWAGWVSLAATYRGQGRYQEAGKINSQALALQRDILGERHPDTMQSMSSLAVIYYEQGRRDKAEELGVKTLALQREILGERHPDTIQSMAILAGICHKRRNYDEVEEMRLGALALQRDILGERHPDTIRSMMNLGIAYRERGRYKEAEELGAKVLALQRDILGERHPETIKGMVNLGVAYRERGRYEEAEKLGVRALALHREVLGERHQMTIWVMVHLALIRFRQQRTSEAVAMMEDCSALFHEMLGADHDFTRTCVKFLESCGREEKKDGNAVKG</sequence>
<feature type="compositionally biased region" description="Basic and acidic residues" evidence="2">
    <location>
        <begin position="293"/>
        <end position="305"/>
    </location>
</feature>
<accession>Q2GVB3</accession>
<dbReference type="eggNOG" id="KOG1840">
    <property type="taxonomic scope" value="Eukaryota"/>
</dbReference>
<evidence type="ECO:0008006" key="5">
    <source>
        <dbReference type="Google" id="ProtNLM"/>
    </source>
</evidence>
<dbReference type="VEuPathDB" id="FungiDB:CHGG_08091"/>
<reference evidence="4" key="1">
    <citation type="journal article" date="2015" name="Genome Announc.">
        <title>Draft genome sequence of the cellulolytic fungus Chaetomium globosum.</title>
        <authorList>
            <person name="Cuomo C.A."/>
            <person name="Untereiner W.A."/>
            <person name="Ma L.-J."/>
            <person name="Grabherr M."/>
            <person name="Birren B.W."/>
        </authorList>
    </citation>
    <scope>NUCLEOTIDE SEQUENCE [LARGE SCALE GENOMIC DNA]</scope>
    <source>
        <strain evidence="4">ATCC 6205 / CBS 148.51 / DSM 1962 / NBRC 6347 / NRRL 1970</strain>
    </source>
</reference>
<dbReference type="InterPro" id="IPR027417">
    <property type="entry name" value="P-loop_NTPase"/>
</dbReference>
<proteinExistence type="predicted"/>
<dbReference type="Gene3D" id="3.40.50.300">
    <property type="entry name" value="P-loop containing nucleotide triphosphate hydrolases"/>
    <property type="match status" value="1"/>
</dbReference>